<dbReference type="Gene3D" id="3.30.70.270">
    <property type="match status" value="1"/>
</dbReference>
<accession>A0A128EZ48</accession>
<evidence type="ECO:0000259" key="4">
    <source>
        <dbReference type="PROSITE" id="PS50887"/>
    </source>
</evidence>
<dbReference type="Pfam" id="PF00990">
    <property type="entry name" value="GGDEF"/>
    <property type="match status" value="1"/>
</dbReference>
<dbReference type="InterPro" id="IPR029787">
    <property type="entry name" value="Nucleotide_cyclase"/>
</dbReference>
<dbReference type="FunFam" id="3.30.70.270:FF:000001">
    <property type="entry name" value="Diguanylate cyclase domain protein"/>
    <property type="match status" value="1"/>
</dbReference>
<evidence type="ECO:0000256" key="3">
    <source>
        <dbReference type="ARBA" id="ARBA00034247"/>
    </source>
</evidence>
<protein>
    <recommendedName>
        <fullName evidence="2">diguanylate cyclase</fullName>
        <ecNumber evidence="2">2.7.7.65</ecNumber>
    </recommendedName>
</protein>
<dbReference type="InterPro" id="IPR000160">
    <property type="entry name" value="GGDEF_dom"/>
</dbReference>
<proteinExistence type="predicted"/>
<dbReference type="PROSITE" id="PS50887">
    <property type="entry name" value="GGDEF"/>
    <property type="match status" value="1"/>
</dbReference>
<dbReference type="InterPro" id="IPR003018">
    <property type="entry name" value="GAF"/>
</dbReference>
<dbReference type="Gene3D" id="3.30.450.40">
    <property type="match status" value="1"/>
</dbReference>
<evidence type="ECO:0000256" key="1">
    <source>
        <dbReference type="ARBA" id="ARBA00001946"/>
    </source>
</evidence>
<feature type="domain" description="GGDEF" evidence="4">
    <location>
        <begin position="214"/>
        <end position="350"/>
    </location>
</feature>
<dbReference type="PANTHER" id="PTHR45138">
    <property type="entry name" value="REGULATORY COMPONENTS OF SENSORY TRANSDUCTION SYSTEM"/>
    <property type="match status" value="1"/>
</dbReference>
<sequence length="358" mass="40646">MCILGMSESEMVIRRIYQITNDYEKGLDHQIHELIKMGLERFNLDIGILSLIDGNTYLVRNVVCPESVPLKAGDSFSYDLSYCWVTLDADGPVAIENVGETQLLGNHPAYHEFGLESYIGIPIRVNNKVQGTLNFTSPEPYPRKFREIDVDSLYLMASWLEVEFARKLQQEELENLNAKLEALVRLDPLTGLPNRRHLFEHIDSRINKLSRKASKGAMVLLDLDHFKQINDTFGHQFGDKVLEGVGNALKTVLRNYDLVGRYGGEEFLLWLEDVDVEQVERVCKRIQLSLNAIEAGNTPVTASMGICYFAFDGKERVDPERVIANLVSRADRMLYQAKSSGRNRFESIDSDTLLQEPA</sequence>
<dbReference type="SUPFAM" id="SSF55781">
    <property type="entry name" value="GAF domain-like"/>
    <property type="match status" value="1"/>
</dbReference>
<comment type="catalytic activity">
    <reaction evidence="3">
        <text>2 GTP = 3',3'-c-di-GMP + 2 diphosphate</text>
        <dbReference type="Rhea" id="RHEA:24898"/>
        <dbReference type="ChEBI" id="CHEBI:33019"/>
        <dbReference type="ChEBI" id="CHEBI:37565"/>
        <dbReference type="ChEBI" id="CHEBI:58805"/>
        <dbReference type="EC" id="2.7.7.65"/>
    </reaction>
</comment>
<dbReference type="SMART" id="SM00267">
    <property type="entry name" value="GGDEF"/>
    <property type="match status" value="1"/>
</dbReference>
<organism evidence="5 6">
    <name type="scientific">Grimontia celer</name>
    <dbReference type="NCBI Taxonomy" id="1796497"/>
    <lineage>
        <taxon>Bacteria</taxon>
        <taxon>Pseudomonadati</taxon>
        <taxon>Pseudomonadota</taxon>
        <taxon>Gammaproteobacteria</taxon>
        <taxon>Vibrionales</taxon>
        <taxon>Vibrionaceae</taxon>
        <taxon>Grimontia</taxon>
    </lineage>
</organism>
<dbReference type="EMBL" id="FIZX01000001">
    <property type="protein sequence ID" value="CZF79838.1"/>
    <property type="molecule type" value="Genomic_DNA"/>
</dbReference>
<evidence type="ECO:0000313" key="6">
    <source>
        <dbReference type="Proteomes" id="UP000071641"/>
    </source>
</evidence>
<dbReference type="SUPFAM" id="SSF55073">
    <property type="entry name" value="Nucleotide cyclase"/>
    <property type="match status" value="1"/>
</dbReference>
<name>A0A128EZ48_9GAMM</name>
<dbReference type="InterPro" id="IPR029016">
    <property type="entry name" value="GAF-like_dom_sf"/>
</dbReference>
<dbReference type="AlphaFoldDB" id="A0A128EZ48"/>
<dbReference type="PANTHER" id="PTHR45138:SF9">
    <property type="entry name" value="DIGUANYLATE CYCLASE DGCM-RELATED"/>
    <property type="match status" value="1"/>
</dbReference>
<dbReference type="GO" id="GO:0052621">
    <property type="term" value="F:diguanylate cyclase activity"/>
    <property type="evidence" value="ECO:0007669"/>
    <property type="project" value="UniProtKB-EC"/>
</dbReference>
<dbReference type="Proteomes" id="UP000071641">
    <property type="component" value="Unassembled WGS sequence"/>
</dbReference>
<keyword evidence="6" id="KW-1185">Reference proteome</keyword>
<reference evidence="6" key="1">
    <citation type="submission" date="2016-02" db="EMBL/GenBank/DDBJ databases">
        <authorList>
            <person name="Rodrigo-Torres Lidia"/>
            <person name="Arahal R.David."/>
        </authorList>
    </citation>
    <scope>NUCLEOTIDE SEQUENCE [LARGE SCALE GENOMIC DNA]</scope>
    <source>
        <strain evidence="6">CECT 9029</strain>
    </source>
</reference>
<dbReference type="Pfam" id="PF01590">
    <property type="entry name" value="GAF"/>
    <property type="match status" value="1"/>
</dbReference>
<dbReference type="InterPro" id="IPR043128">
    <property type="entry name" value="Rev_trsase/Diguanyl_cyclase"/>
</dbReference>
<gene>
    <name evidence="5" type="primary">pleD_2</name>
    <name evidence="5" type="ORF">GCE9029_01679</name>
</gene>
<evidence type="ECO:0000256" key="2">
    <source>
        <dbReference type="ARBA" id="ARBA00012528"/>
    </source>
</evidence>
<dbReference type="EC" id="2.7.7.65" evidence="2"/>
<dbReference type="NCBIfam" id="TIGR00254">
    <property type="entry name" value="GGDEF"/>
    <property type="match status" value="1"/>
</dbReference>
<evidence type="ECO:0000313" key="5">
    <source>
        <dbReference type="EMBL" id="CZF79838.1"/>
    </source>
</evidence>
<comment type="cofactor">
    <cofactor evidence="1">
        <name>Mg(2+)</name>
        <dbReference type="ChEBI" id="CHEBI:18420"/>
    </cofactor>
</comment>
<dbReference type="CDD" id="cd01949">
    <property type="entry name" value="GGDEF"/>
    <property type="match status" value="1"/>
</dbReference>
<dbReference type="STRING" id="1796497.GCE9029_01679"/>
<dbReference type="InterPro" id="IPR050469">
    <property type="entry name" value="Diguanylate_Cyclase"/>
</dbReference>